<keyword evidence="1" id="KW-0479">Metal-binding</keyword>
<evidence type="ECO:0000256" key="2">
    <source>
        <dbReference type="ARBA" id="ARBA00023002"/>
    </source>
</evidence>
<dbReference type="PANTHER" id="PTHR11474">
    <property type="entry name" value="TYROSINASE FAMILY MEMBER"/>
    <property type="match status" value="1"/>
</dbReference>
<evidence type="ECO:0000259" key="5">
    <source>
        <dbReference type="PROSITE" id="PS00498"/>
    </source>
</evidence>
<dbReference type="Proteomes" id="UP000308133">
    <property type="component" value="Unassembled WGS sequence"/>
</dbReference>
<dbReference type="InterPro" id="IPR050316">
    <property type="entry name" value="Tyrosinase/Hemocyanin"/>
</dbReference>
<evidence type="ECO:0000256" key="1">
    <source>
        <dbReference type="ARBA" id="ARBA00022723"/>
    </source>
</evidence>
<dbReference type="InterPro" id="IPR002227">
    <property type="entry name" value="Tyrosinase_Cu-bd"/>
</dbReference>
<dbReference type="Pfam" id="PF00264">
    <property type="entry name" value="Tyrosinase"/>
    <property type="match status" value="1"/>
</dbReference>
<dbReference type="AlphaFoldDB" id="A0A4U7AVN4"/>
<protein>
    <submittedName>
        <fullName evidence="6">Tyrosinase-like protein 2</fullName>
    </submittedName>
</protein>
<reference evidence="6 7" key="1">
    <citation type="submission" date="2018-02" db="EMBL/GenBank/DDBJ databases">
        <title>Draft genome sequences of Elsinoe sp., causing black scab on jojoba.</title>
        <authorList>
            <person name="Stodart B."/>
            <person name="Jeffress S."/>
            <person name="Ash G."/>
            <person name="Arun Chinnappa K."/>
        </authorList>
    </citation>
    <scope>NUCLEOTIDE SEQUENCE [LARGE SCALE GENOMIC DNA]</scope>
    <source>
        <strain evidence="6 7">Hillstone_2</strain>
    </source>
</reference>
<dbReference type="EMBL" id="PTQR01000066">
    <property type="protein sequence ID" value="TKX22523.1"/>
    <property type="molecule type" value="Genomic_DNA"/>
</dbReference>
<dbReference type="Gene3D" id="1.10.1280.10">
    <property type="entry name" value="Di-copper center containing domain from catechol oxidase"/>
    <property type="match status" value="1"/>
</dbReference>
<feature type="signal peptide" evidence="3">
    <location>
        <begin position="1"/>
        <end position="15"/>
    </location>
</feature>
<feature type="domain" description="Tyrosinase copper-binding" evidence="5">
    <location>
        <begin position="318"/>
        <end position="329"/>
    </location>
</feature>
<evidence type="ECO:0000313" key="7">
    <source>
        <dbReference type="Proteomes" id="UP000308133"/>
    </source>
</evidence>
<proteinExistence type="predicted"/>
<keyword evidence="3" id="KW-0732">Signal</keyword>
<accession>A0A4U7AVN4</accession>
<dbReference type="PANTHER" id="PTHR11474:SF125">
    <property type="entry name" value="N-ACETYL-6-HYDROXYTRYPTOPHAN OXIDASE IVOB-RELATED"/>
    <property type="match status" value="1"/>
</dbReference>
<evidence type="ECO:0000313" key="6">
    <source>
        <dbReference type="EMBL" id="TKX22523.1"/>
    </source>
</evidence>
<evidence type="ECO:0000259" key="4">
    <source>
        <dbReference type="PROSITE" id="PS00497"/>
    </source>
</evidence>
<dbReference type="PRINTS" id="PR00092">
    <property type="entry name" value="TYROSINASE"/>
</dbReference>
<dbReference type="PROSITE" id="PS00498">
    <property type="entry name" value="TYROSINASE_2"/>
    <property type="match status" value="1"/>
</dbReference>
<dbReference type="PROSITE" id="PS00497">
    <property type="entry name" value="TYROSINASE_1"/>
    <property type="match status" value="1"/>
</dbReference>
<dbReference type="InterPro" id="IPR008922">
    <property type="entry name" value="Di-copper_centre_dom_sf"/>
</dbReference>
<comment type="caution">
    <text evidence="6">The sequence shown here is derived from an EMBL/GenBank/DDBJ whole genome shotgun (WGS) entry which is preliminary data.</text>
</comment>
<dbReference type="GO" id="GO:0046872">
    <property type="term" value="F:metal ion binding"/>
    <property type="evidence" value="ECO:0007669"/>
    <property type="project" value="UniProtKB-KW"/>
</dbReference>
<feature type="domain" description="Tyrosinase copper-binding" evidence="4">
    <location>
        <begin position="124"/>
        <end position="141"/>
    </location>
</feature>
<dbReference type="SUPFAM" id="SSF48056">
    <property type="entry name" value="Di-copper centre-containing domain"/>
    <property type="match status" value="1"/>
</dbReference>
<organism evidence="6 7">
    <name type="scientific">Elsinoe australis</name>
    <dbReference type="NCBI Taxonomy" id="40998"/>
    <lineage>
        <taxon>Eukaryota</taxon>
        <taxon>Fungi</taxon>
        <taxon>Dikarya</taxon>
        <taxon>Ascomycota</taxon>
        <taxon>Pezizomycotina</taxon>
        <taxon>Dothideomycetes</taxon>
        <taxon>Dothideomycetidae</taxon>
        <taxon>Myriangiales</taxon>
        <taxon>Elsinoaceae</taxon>
        <taxon>Elsinoe</taxon>
    </lineage>
</organism>
<dbReference type="GO" id="GO:0016491">
    <property type="term" value="F:oxidoreductase activity"/>
    <property type="evidence" value="ECO:0007669"/>
    <property type="project" value="UniProtKB-KW"/>
</dbReference>
<name>A0A4U7AVN4_9PEZI</name>
<evidence type="ECO:0000256" key="3">
    <source>
        <dbReference type="SAM" id="SignalP"/>
    </source>
</evidence>
<keyword evidence="2" id="KW-0560">Oxidoreductase</keyword>
<gene>
    <name evidence="6" type="ORF">C1H76_5306</name>
</gene>
<feature type="chain" id="PRO_5020217427" evidence="3">
    <location>
        <begin position="16"/>
        <end position="395"/>
    </location>
</feature>
<sequence length="395" mass="42780">MQLLLLLACSTLSAALPQSSKDRGVWWTPDSTDGTDKLYLQGLGKLALDGLSDFKSLASGSCNLVTAKKRREWHTLSKNDKKAYISAVKCLMEKPSRMGSAAPGAKSRYDDFVAVHIQNTLSIHGTGNFLSWHRYFLWAYENALQNECGYKDNHPYLNWGKLASSPLKSPLFDGTDTSIGGDGAYKEHAGAQIPSPAVPFINLPHGSGGDCITSGPFKDMEVRLGPLAPYLSYVSSNPSPDGLGSNPRCLRRDVNSFVAATALHDQNSTDLIAKSADILSFQNNLQGDFPSGLIGVHTAGHFLVGGDPGGDLFASPGDPYFFLHHGQIDRTWWIWQNQDLAKRERALAGTLTLFNSPPSRDTALTDEIDLGVLAPTVQIGDVMSTTKGALCYIYV</sequence>